<dbReference type="STRING" id="34690.A0A182TQS1"/>
<organism evidence="2 3">
    <name type="scientific">Anopheles melas</name>
    <dbReference type="NCBI Taxonomy" id="34690"/>
    <lineage>
        <taxon>Eukaryota</taxon>
        <taxon>Metazoa</taxon>
        <taxon>Ecdysozoa</taxon>
        <taxon>Arthropoda</taxon>
        <taxon>Hexapoda</taxon>
        <taxon>Insecta</taxon>
        <taxon>Pterygota</taxon>
        <taxon>Neoptera</taxon>
        <taxon>Endopterygota</taxon>
        <taxon>Diptera</taxon>
        <taxon>Nematocera</taxon>
        <taxon>Culicoidea</taxon>
        <taxon>Culicidae</taxon>
        <taxon>Anophelinae</taxon>
        <taxon>Anopheles</taxon>
    </lineage>
</organism>
<evidence type="ECO:0000256" key="1">
    <source>
        <dbReference type="SAM" id="MobiDB-lite"/>
    </source>
</evidence>
<dbReference type="Proteomes" id="UP000075902">
    <property type="component" value="Unassembled WGS sequence"/>
</dbReference>
<name>A0A182TQS1_9DIPT</name>
<dbReference type="VEuPathDB" id="VectorBase:AMEC006655"/>
<sequence length="327" mass="34090">MGFSDNFSKMSDLNLLPKKHTNFSIERILLKQTAASSSGGSGAPTTMSHSPQPQFELLEQKVDLTVKTCLKIVQSATDHRTAAGSTSACTMTSKNVIPLATAADTGTSIVAPSSQTLLLAGPHRPLNRVLDNPWCSRGPLMFDPKLISGPSPATSFGGGTPHKPAHASRGAVGDAALGLLGPVTPPSPSSAASPSLASSSSPSSSLIKAEVERKVVLSAAALFNSFYQLQKSDENQNSIFDPVSGEDEGASDGGTTVTSGDGGKDSKTDLFHAHHLHHHHHHLHHHHEPGSAGAAAATGTLCTLMFPECSYQCAICDKIFGNQDTLM</sequence>
<accession>A0A182TQS1</accession>
<dbReference type="AlphaFoldDB" id="A0A182TQS1"/>
<evidence type="ECO:0000313" key="3">
    <source>
        <dbReference type="Proteomes" id="UP000075902"/>
    </source>
</evidence>
<protein>
    <submittedName>
        <fullName evidence="2">Uncharacterized protein</fullName>
    </submittedName>
</protein>
<reference evidence="3" key="1">
    <citation type="submission" date="2014-01" db="EMBL/GenBank/DDBJ databases">
        <title>The Genome Sequence of Anopheles melas CM1001059_A (V2).</title>
        <authorList>
            <consortium name="The Broad Institute Genomics Platform"/>
            <person name="Neafsey D.E."/>
            <person name="Besansky N."/>
            <person name="Howell P."/>
            <person name="Walton C."/>
            <person name="Young S.K."/>
            <person name="Zeng Q."/>
            <person name="Gargeya S."/>
            <person name="Fitzgerald M."/>
            <person name="Haas B."/>
            <person name="Abouelleil A."/>
            <person name="Allen A.W."/>
            <person name="Alvarado L."/>
            <person name="Arachchi H.M."/>
            <person name="Berlin A.M."/>
            <person name="Chapman S.B."/>
            <person name="Gainer-Dewar J."/>
            <person name="Goldberg J."/>
            <person name="Griggs A."/>
            <person name="Gujja S."/>
            <person name="Hansen M."/>
            <person name="Howarth C."/>
            <person name="Imamovic A."/>
            <person name="Ireland A."/>
            <person name="Larimer J."/>
            <person name="McCowan C."/>
            <person name="Murphy C."/>
            <person name="Pearson M."/>
            <person name="Poon T.W."/>
            <person name="Priest M."/>
            <person name="Roberts A."/>
            <person name="Saif S."/>
            <person name="Shea T."/>
            <person name="Sisk P."/>
            <person name="Sykes S."/>
            <person name="Wortman J."/>
            <person name="Nusbaum C."/>
            <person name="Birren B."/>
        </authorList>
    </citation>
    <scope>NUCLEOTIDE SEQUENCE [LARGE SCALE GENOMIC DNA]</scope>
    <source>
        <strain evidence="3">CM1001059</strain>
    </source>
</reference>
<evidence type="ECO:0000313" key="2">
    <source>
        <dbReference type="EnsemblMetazoa" id="AMEC006655-PA"/>
    </source>
</evidence>
<feature type="region of interest" description="Disordered" evidence="1">
    <location>
        <begin position="176"/>
        <end position="204"/>
    </location>
</feature>
<dbReference type="EnsemblMetazoa" id="AMEC006655-RA">
    <property type="protein sequence ID" value="AMEC006655-PA"/>
    <property type="gene ID" value="AMEC006655"/>
</dbReference>
<proteinExistence type="predicted"/>
<feature type="region of interest" description="Disordered" evidence="1">
    <location>
        <begin position="236"/>
        <end position="269"/>
    </location>
</feature>
<keyword evidence="3" id="KW-1185">Reference proteome</keyword>
<feature type="compositionally biased region" description="Low complexity" evidence="1">
    <location>
        <begin position="189"/>
        <end position="204"/>
    </location>
</feature>
<reference evidence="2" key="2">
    <citation type="submission" date="2020-05" db="UniProtKB">
        <authorList>
            <consortium name="EnsemblMetazoa"/>
        </authorList>
    </citation>
    <scope>IDENTIFICATION</scope>
    <source>
        <strain evidence="2">CM1001059</strain>
    </source>
</reference>